<proteinExistence type="predicted"/>
<protein>
    <recommendedName>
        <fullName evidence="1">N-acetyltransferase domain-containing protein</fullName>
    </recommendedName>
</protein>
<organism evidence="2 3">
    <name type="scientific">Thermoproteota archaeon</name>
    <dbReference type="NCBI Taxonomy" id="2056631"/>
    <lineage>
        <taxon>Archaea</taxon>
        <taxon>Thermoproteota</taxon>
    </lineage>
</organism>
<gene>
    <name evidence="2" type="ORF">DSO08_05525</name>
</gene>
<dbReference type="PROSITE" id="PS51186">
    <property type="entry name" value="GNAT"/>
    <property type="match status" value="1"/>
</dbReference>
<sequence length="257" mass="28986">MRLGILKIRMANREDYDRLISLSQEEGWNYELKDFLIMERSGCSKTLVAEREGIIGMITLFDYGEIGWISNLLVEKRWRKIGVGRSLLMEGIRMLGRKKTIALFSTQESLPFYLKNGFAKDRDLYFVKFLGGLEGSVKKGGWSESIERMDRLCFGYRRGPLLRLLAESGSVVYPKEGEGFAIIRPGTMESSVGPVICDDSGFLYSAMSLLGVGSTAVTPYPDPRFAEIIFKATLMYLGDRPRIDYSKVQAFAGLEYG</sequence>
<feature type="domain" description="N-acetyltransferase" evidence="1">
    <location>
        <begin position="6"/>
        <end position="140"/>
    </location>
</feature>
<dbReference type="Gene3D" id="3.40.630.30">
    <property type="match status" value="1"/>
</dbReference>
<dbReference type="Gene3D" id="3.40.630.90">
    <property type="match status" value="1"/>
</dbReference>
<reference evidence="2 3" key="1">
    <citation type="journal article" date="2019" name="Nat. Microbiol.">
        <title>Expanding anaerobic alkane metabolism in the domain of Archaea.</title>
        <authorList>
            <person name="Wang Y."/>
            <person name="Wegener G."/>
            <person name="Hou J."/>
            <person name="Wang F."/>
            <person name="Xiao X."/>
        </authorList>
    </citation>
    <scope>NUCLEOTIDE SEQUENCE [LARGE SCALE GENOMIC DNA]</scope>
    <source>
        <strain evidence="2">WYZ-LMO10</strain>
    </source>
</reference>
<dbReference type="Pfam" id="PF18014">
    <property type="entry name" value="Acetyltransf_18"/>
    <property type="match status" value="1"/>
</dbReference>
<dbReference type="Proteomes" id="UP000315399">
    <property type="component" value="Unassembled WGS sequence"/>
</dbReference>
<name>A0A523B9E6_9CREN</name>
<dbReference type="GO" id="GO:0016747">
    <property type="term" value="F:acyltransferase activity, transferring groups other than amino-acyl groups"/>
    <property type="evidence" value="ECO:0007669"/>
    <property type="project" value="InterPro"/>
</dbReference>
<accession>A0A523B9E6</accession>
<evidence type="ECO:0000313" key="3">
    <source>
        <dbReference type="Proteomes" id="UP000315399"/>
    </source>
</evidence>
<dbReference type="PANTHER" id="PTHR47237">
    <property type="entry name" value="SLL0310 PROTEIN"/>
    <property type="match status" value="1"/>
</dbReference>
<evidence type="ECO:0000313" key="2">
    <source>
        <dbReference type="EMBL" id="TDA37551.1"/>
    </source>
</evidence>
<dbReference type="EMBL" id="QNVH01000066">
    <property type="protein sequence ID" value="TDA37551.1"/>
    <property type="molecule type" value="Genomic_DNA"/>
</dbReference>
<dbReference type="InterPro" id="IPR041496">
    <property type="entry name" value="YitH/HolE_GNAT"/>
</dbReference>
<dbReference type="CDD" id="cd04301">
    <property type="entry name" value="NAT_SF"/>
    <property type="match status" value="1"/>
</dbReference>
<evidence type="ECO:0000259" key="1">
    <source>
        <dbReference type="PROSITE" id="PS51186"/>
    </source>
</evidence>
<dbReference type="InterPro" id="IPR016181">
    <property type="entry name" value="Acyl_CoA_acyltransferase"/>
</dbReference>
<dbReference type="SUPFAM" id="SSF55729">
    <property type="entry name" value="Acyl-CoA N-acyltransferases (Nat)"/>
    <property type="match status" value="1"/>
</dbReference>
<dbReference type="PANTHER" id="PTHR47237:SF2">
    <property type="entry name" value="BLL4206 PROTEIN"/>
    <property type="match status" value="1"/>
</dbReference>
<comment type="caution">
    <text evidence="2">The sequence shown here is derived from an EMBL/GenBank/DDBJ whole genome shotgun (WGS) entry which is preliminary data.</text>
</comment>
<dbReference type="InterPro" id="IPR000182">
    <property type="entry name" value="GNAT_dom"/>
</dbReference>
<dbReference type="InterPro" id="IPR052729">
    <property type="entry name" value="Acyl/Acetyltrans_Enzymes"/>
</dbReference>
<dbReference type="Pfam" id="PF13508">
    <property type="entry name" value="Acetyltransf_7"/>
    <property type="match status" value="1"/>
</dbReference>
<dbReference type="AlphaFoldDB" id="A0A523B9E6"/>